<sequence>MGVLRVDSPPPLPHWAVHRDLQKLCEICSPPVCFEVSEQNDRSSAEGFSDQMSNNKPCLTIIGGSG</sequence>
<dbReference type="EMBL" id="JAULUE010002067">
    <property type="protein sequence ID" value="KAK5876387.1"/>
    <property type="molecule type" value="Genomic_DNA"/>
</dbReference>
<protein>
    <submittedName>
        <fullName evidence="1">Uncharacterized protein</fullName>
    </submittedName>
</protein>
<evidence type="ECO:0000313" key="1">
    <source>
        <dbReference type="EMBL" id="KAK5876387.1"/>
    </source>
</evidence>
<comment type="caution">
    <text evidence="1">The sequence shown here is derived from an EMBL/GenBank/DDBJ whole genome shotgun (WGS) entry which is preliminary data.</text>
</comment>
<accession>A0AAN8B0Y5</accession>
<organism evidence="1 2">
    <name type="scientific">Champsocephalus esox</name>
    <name type="common">pike icefish</name>
    <dbReference type="NCBI Taxonomy" id="159716"/>
    <lineage>
        <taxon>Eukaryota</taxon>
        <taxon>Metazoa</taxon>
        <taxon>Chordata</taxon>
        <taxon>Craniata</taxon>
        <taxon>Vertebrata</taxon>
        <taxon>Euteleostomi</taxon>
        <taxon>Actinopterygii</taxon>
        <taxon>Neopterygii</taxon>
        <taxon>Teleostei</taxon>
        <taxon>Neoteleostei</taxon>
        <taxon>Acanthomorphata</taxon>
        <taxon>Eupercaria</taxon>
        <taxon>Perciformes</taxon>
        <taxon>Notothenioidei</taxon>
        <taxon>Channichthyidae</taxon>
        <taxon>Champsocephalus</taxon>
    </lineage>
</organism>
<proteinExistence type="predicted"/>
<reference evidence="1 2" key="1">
    <citation type="journal article" date="2023" name="Mol. Biol. Evol.">
        <title>Genomics of Secondarily Temperate Adaptation in the Only Non-Antarctic Icefish.</title>
        <authorList>
            <person name="Rivera-Colon A.G."/>
            <person name="Rayamajhi N."/>
            <person name="Minhas B.F."/>
            <person name="Madrigal G."/>
            <person name="Bilyk K.T."/>
            <person name="Yoon V."/>
            <person name="Hune M."/>
            <person name="Gregory S."/>
            <person name="Cheng C.H.C."/>
            <person name="Catchen J.M."/>
        </authorList>
    </citation>
    <scope>NUCLEOTIDE SEQUENCE [LARGE SCALE GENOMIC DNA]</scope>
    <source>
        <strain evidence="1">JC2023a</strain>
    </source>
</reference>
<gene>
    <name evidence="1" type="ORF">CesoFtcFv8_025746</name>
</gene>
<name>A0AAN8B0Y5_9TELE</name>
<keyword evidence="2" id="KW-1185">Reference proteome</keyword>
<dbReference type="AlphaFoldDB" id="A0AAN8B0Y5"/>
<dbReference type="Proteomes" id="UP001335648">
    <property type="component" value="Unassembled WGS sequence"/>
</dbReference>
<evidence type="ECO:0000313" key="2">
    <source>
        <dbReference type="Proteomes" id="UP001335648"/>
    </source>
</evidence>